<keyword evidence="1" id="KW-0732">Signal</keyword>
<dbReference type="EMBL" id="FUYA01000009">
    <property type="protein sequence ID" value="SKA78773.1"/>
    <property type="molecule type" value="Genomic_DNA"/>
</dbReference>
<evidence type="ECO:0000313" key="2">
    <source>
        <dbReference type="EMBL" id="SKA78773.1"/>
    </source>
</evidence>
<reference evidence="2 3" key="1">
    <citation type="submission" date="2017-02" db="EMBL/GenBank/DDBJ databases">
        <authorList>
            <person name="Peterson S.W."/>
        </authorList>
    </citation>
    <scope>NUCLEOTIDE SEQUENCE [LARGE SCALE GENOMIC DNA]</scope>
    <source>
        <strain evidence="2 3">DSM 18034</strain>
    </source>
</reference>
<organism evidence="2 3">
    <name type="scientific">Desulfobaculum bizertense DSM 18034</name>
    <dbReference type="NCBI Taxonomy" id="1121442"/>
    <lineage>
        <taxon>Bacteria</taxon>
        <taxon>Pseudomonadati</taxon>
        <taxon>Thermodesulfobacteriota</taxon>
        <taxon>Desulfovibrionia</taxon>
        <taxon>Desulfovibrionales</taxon>
        <taxon>Desulfovibrionaceae</taxon>
        <taxon>Desulfobaculum</taxon>
    </lineage>
</organism>
<dbReference type="InterPro" id="IPR021952">
    <property type="entry name" value="Flpp3-like"/>
</dbReference>
<name>A0A1T4WN53_9BACT</name>
<dbReference type="AlphaFoldDB" id="A0A1T4WN53"/>
<evidence type="ECO:0000313" key="3">
    <source>
        <dbReference type="Proteomes" id="UP000189733"/>
    </source>
</evidence>
<gene>
    <name evidence="2" type="ORF">SAMN02745702_02431</name>
</gene>
<keyword evidence="3" id="KW-1185">Reference proteome</keyword>
<evidence type="ECO:0008006" key="4">
    <source>
        <dbReference type="Google" id="ProtNLM"/>
    </source>
</evidence>
<dbReference type="Proteomes" id="UP000189733">
    <property type="component" value="Unassembled WGS sequence"/>
</dbReference>
<proteinExistence type="predicted"/>
<evidence type="ECO:0000256" key="1">
    <source>
        <dbReference type="SAM" id="SignalP"/>
    </source>
</evidence>
<dbReference type="Pfam" id="PF12092">
    <property type="entry name" value="DUF3568"/>
    <property type="match status" value="1"/>
</dbReference>
<protein>
    <recommendedName>
        <fullName evidence="4">DUF3568 family protein</fullName>
    </recommendedName>
</protein>
<feature type="signal peptide" evidence="1">
    <location>
        <begin position="1"/>
        <end position="26"/>
    </location>
</feature>
<sequence>MDIFKKLMMACLLLALPLQQGCAVLAAGAVAGGGTYVYTTGQLVRTYNASLDTSYEATVRAARRLNLKVNDRVLNLSSASVNGHDKDRRFWISLKSENPRVTKISVRVGVLGDEAASRRIHEAIARSL</sequence>
<accession>A0A1T4WN53</accession>
<dbReference type="RefSeq" id="WP_233815235.1">
    <property type="nucleotide sequence ID" value="NZ_FUYA01000009.1"/>
</dbReference>
<dbReference type="STRING" id="1121442.SAMN02745702_02431"/>
<feature type="chain" id="PRO_5012007107" description="DUF3568 family protein" evidence="1">
    <location>
        <begin position="27"/>
        <end position="128"/>
    </location>
</feature>